<feature type="transmembrane region" description="Helical" evidence="10">
    <location>
        <begin position="134"/>
        <end position="155"/>
    </location>
</feature>
<evidence type="ECO:0000259" key="13">
    <source>
        <dbReference type="SMART" id="SM00079"/>
    </source>
</evidence>
<comment type="caution">
    <text evidence="14">The sequence shown here is derived from an EMBL/GenBank/DDBJ whole genome shotgun (WGS) entry which is preliminary data.</text>
</comment>
<dbReference type="PANTHER" id="PTHR18966">
    <property type="entry name" value="IONOTROPIC GLUTAMATE RECEPTOR"/>
    <property type="match status" value="1"/>
</dbReference>
<evidence type="ECO:0000256" key="6">
    <source>
        <dbReference type="ARBA" id="ARBA00023136"/>
    </source>
</evidence>
<dbReference type="EMBL" id="FNYY01000004">
    <property type="protein sequence ID" value="SEJ22024.1"/>
    <property type="molecule type" value="Genomic_DNA"/>
</dbReference>
<keyword evidence="2" id="KW-0813">Transport</keyword>
<dbReference type="Gene3D" id="1.10.287.70">
    <property type="match status" value="1"/>
</dbReference>
<dbReference type="SMART" id="SM00062">
    <property type="entry name" value="PBPb"/>
    <property type="match status" value="1"/>
</dbReference>
<evidence type="ECO:0000256" key="1">
    <source>
        <dbReference type="ARBA" id="ARBA00004141"/>
    </source>
</evidence>
<dbReference type="InterPro" id="IPR015683">
    <property type="entry name" value="Ionotropic_Glu_rcpt"/>
</dbReference>
<evidence type="ECO:0000256" key="5">
    <source>
        <dbReference type="ARBA" id="ARBA00023065"/>
    </source>
</evidence>
<evidence type="ECO:0000256" key="7">
    <source>
        <dbReference type="ARBA" id="ARBA00023170"/>
    </source>
</evidence>
<dbReference type="SUPFAM" id="SSF81324">
    <property type="entry name" value="Voltage-gated potassium channels"/>
    <property type="match status" value="1"/>
</dbReference>
<name>A0A975W8W5_9RHOB</name>
<keyword evidence="3 10" id="KW-0812">Transmembrane</keyword>
<dbReference type="GO" id="GO:0015276">
    <property type="term" value="F:ligand-gated monoatomic ion channel activity"/>
    <property type="evidence" value="ECO:0007669"/>
    <property type="project" value="InterPro"/>
</dbReference>
<gene>
    <name evidence="14" type="ORF">SAMN04487940_10493</name>
</gene>
<evidence type="ECO:0000256" key="4">
    <source>
        <dbReference type="ARBA" id="ARBA00022989"/>
    </source>
</evidence>
<keyword evidence="11" id="KW-0732">Signal</keyword>
<comment type="subcellular location">
    <subcellularLocation>
        <location evidence="1">Membrane</location>
        <topology evidence="1">Multi-pass membrane protein</topology>
    </subcellularLocation>
</comment>
<protein>
    <submittedName>
        <fullName evidence="14">Amino acid ABC transporter substrate-binding protein, PAAT family (TC 3.A.1.3.-)</fullName>
    </submittedName>
</protein>
<evidence type="ECO:0000256" key="11">
    <source>
        <dbReference type="SAM" id="SignalP"/>
    </source>
</evidence>
<dbReference type="Pfam" id="PF00497">
    <property type="entry name" value="SBP_bac_3"/>
    <property type="match status" value="1"/>
</dbReference>
<evidence type="ECO:0000256" key="9">
    <source>
        <dbReference type="ARBA" id="ARBA00023303"/>
    </source>
</evidence>
<evidence type="ECO:0000256" key="3">
    <source>
        <dbReference type="ARBA" id="ARBA00022692"/>
    </source>
</evidence>
<evidence type="ECO:0000256" key="8">
    <source>
        <dbReference type="ARBA" id="ARBA00023180"/>
    </source>
</evidence>
<proteinExistence type="predicted"/>
<dbReference type="SMART" id="SM00079">
    <property type="entry name" value="PBPe"/>
    <property type="match status" value="1"/>
</dbReference>
<keyword evidence="5" id="KW-0406">Ion transport</keyword>
<sequence length="351" mass="38756">MACRPFLQLIAIALFLLPFRAGPGAAQVLEFVTVERPPFSMGREAQTGFSIDLMRMMAEQIGREVRFETLPAFGEMLAQVAAGEADGAIANISITAAREAQMDFTLPVFESGLQLMVSGSDRTPLWRQVFTRDIAIYLGVALAMLCAAGTLMWLFERRHQPYFEKPAREAFFPSFWWALNLVVNGGFEERQPRSIPGRLLATVLVFSSLFIVSIFVAKITAAITVNELTSSVTGLNDLDNRAVGSVAGSTASDFLEARAVAHSAYPGYAEMIAAFEAEEVSVVVFDAPLLRYYLSQNRAGEAYLVETVFRREDYGIALPTGSPLREPLNQALLQLQEDGQYNALVRKWFGR</sequence>
<evidence type="ECO:0000259" key="12">
    <source>
        <dbReference type="SMART" id="SM00062"/>
    </source>
</evidence>
<keyword evidence="7" id="KW-0675">Receptor</keyword>
<keyword evidence="4 10" id="KW-1133">Transmembrane helix</keyword>
<dbReference type="Pfam" id="PF00060">
    <property type="entry name" value="Lig_chan"/>
    <property type="match status" value="1"/>
</dbReference>
<feature type="domain" description="Solute-binding protein family 3/N-terminal" evidence="12">
    <location>
        <begin position="28"/>
        <end position="351"/>
    </location>
</feature>
<dbReference type="GeneID" id="80817783"/>
<feature type="transmembrane region" description="Helical" evidence="10">
    <location>
        <begin position="199"/>
        <end position="217"/>
    </location>
</feature>
<evidence type="ECO:0000256" key="2">
    <source>
        <dbReference type="ARBA" id="ARBA00022448"/>
    </source>
</evidence>
<keyword evidence="15" id="KW-1185">Reference proteome</keyword>
<dbReference type="RefSeq" id="WP_082154544.1">
    <property type="nucleotide sequence ID" value="NZ_CATMKJ010000005.1"/>
</dbReference>
<evidence type="ECO:0000313" key="14">
    <source>
        <dbReference type="EMBL" id="SEJ22024.1"/>
    </source>
</evidence>
<keyword evidence="9" id="KW-0407">Ion channel</keyword>
<reference evidence="14 15" key="1">
    <citation type="submission" date="2016-10" db="EMBL/GenBank/DDBJ databases">
        <authorList>
            <person name="Varghese N."/>
            <person name="Submissions S."/>
        </authorList>
    </citation>
    <scope>NUCLEOTIDE SEQUENCE [LARGE SCALE GENOMIC DNA]</scope>
    <source>
        <strain evidence="14 15">FF3</strain>
    </source>
</reference>
<feature type="domain" description="Ionotropic glutamate receptor C-terminal" evidence="13">
    <location>
        <begin position="28"/>
        <end position="351"/>
    </location>
</feature>
<dbReference type="GO" id="GO:0016020">
    <property type="term" value="C:membrane"/>
    <property type="evidence" value="ECO:0007669"/>
    <property type="project" value="UniProtKB-SubCell"/>
</dbReference>
<dbReference type="InterPro" id="IPR001638">
    <property type="entry name" value="Solute-binding_3/MltF_N"/>
</dbReference>
<feature type="signal peptide" evidence="11">
    <location>
        <begin position="1"/>
        <end position="26"/>
    </location>
</feature>
<dbReference type="SUPFAM" id="SSF53850">
    <property type="entry name" value="Periplasmic binding protein-like II"/>
    <property type="match status" value="1"/>
</dbReference>
<organism evidence="14 15">
    <name type="scientific">Marinovum algicola</name>
    <dbReference type="NCBI Taxonomy" id="42444"/>
    <lineage>
        <taxon>Bacteria</taxon>
        <taxon>Pseudomonadati</taxon>
        <taxon>Pseudomonadota</taxon>
        <taxon>Alphaproteobacteria</taxon>
        <taxon>Rhodobacterales</taxon>
        <taxon>Roseobacteraceae</taxon>
        <taxon>Marinovum</taxon>
    </lineage>
</organism>
<dbReference type="AlphaFoldDB" id="A0A975W8W5"/>
<dbReference type="InterPro" id="IPR001320">
    <property type="entry name" value="Iontro_rcpt_C"/>
</dbReference>
<keyword evidence="8" id="KW-0325">Glycoprotein</keyword>
<evidence type="ECO:0000256" key="10">
    <source>
        <dbReference type="SAM" id="Phobius"/>
    </source>
</evidence>
<feature type="chain" id="PRO_5037064108" evidence="11">
    <location>
        <begin position="27"/>
        <end position="351"/>
    </location>
</feature>
<dbReference type="Gene3D" id="3.40.190.10">
    <property type="entry name" value="Periplasmic binding protein-like II"/>
    <property type="match status" value="3"/>
</dbReference>
<evidence type="ECO:0000313" key="15">
    <source>
        <dbReference type="Proteomes" id="UP000182932"/>
    </source>
</evidence>
<dbReference type="Proteomes" id="UP000182932">
    <property type="component" value="Unassembled WGS sequence"/>
</dbReference>
<keyword evidence="6 10" id="KW-0472">Membrane</keyword>
<accession>A0A975W8W5</accession>